<dbReference type="CDD" id="cd17319">
    <property type="entry name" value="MFS_ExuT_GudP_like"/>
    <property type="match status" value="1"/>
</dbReference>
<feature type="transmembrane region" description="Helical" evidence="5">
    <location>
        <begin position="104"/>
        <end position="129"/>
    </location>
</feature>
<dbReference type="SUPFAM" id="SSF103473">
    <property type="entry name" value="MFS general substrate transporter"/>
    <property type="match status" value="1"/>
</dbReference>
<evidence type="ECO:0000256" key="4">
    <source>
        <dbReference type="ARBA" id="ARBA00023136"/>
    </source>
</evidence>
<dbReference type="STRING" id="273075.gene:9571903"/>
<feature type="transmembrane region" description="Helical" evidence="5">
    <location>
        <begin position="183"/>
        <end position="206"/>
    </location>
</feature>
<feature type="transmembrane region" description="Helical" evidence="5">
    <location>
        <begin position="358"/>
        <end position="381"/>
    </location>
</feature>
<evidence type="ECO:0000256" key="5">
    <source>
        <dbReference type="SAM" id="Phobius"/>
    </source>
</evidence>
<keyword evidence="8" id="KW-1185">Reference proteome</keyword>
<dbReference type="OrthoDB" id="55972at2157"/>
<evidence type="ECO:0000256" key="3">
    <source>
        <dbReference type="ARBA" id="ARBA00022989"/>
    </source>
</evidence>
<evidence type="ECO:0000313" key="7">
    <source>
        <dbReference type="EMBL" id="CAC11821.1"/>
    </source>
</evidence>
<dbReference type="EMBL" id="AL445065">
    <property type="protein sequence ID" value="CAC11821.1"/>
    <property type="molecule type" value="Genomic_DNA"/>
</dbReference>
<keyword evidence="4 5" id="KW-0472">Membrane</keyword>
<dbReference type="InterPro" id="IPR020846">
    <property type="entry name" value="MFS_dom"/>
</dbReference>
<keyword evidence="2 5" id="KW-0812">Transmembrane</keyword>
<dbReference type="PROSITE" id="PS50850">
    <property type="entry name" value="MFS"/>
    <property type="match status" value="1"/>
</dbReference>
<dbReference type="InterPro" id="IPR036259">
    <property type="entry name" value="MFS_trans_sf"/>
</dbReference>
<feature type="transmembrane region" description="Helical" evidence="5">
    <location>
        <begin position="56"/>
        <end position="83"/>
    </location>
</feature>
<dbReference type="KEGG" id="tac:Ta0683"/>
<dbReference type="PANTHER" id="PTHR11662:SF399">
    <property type="entry name" value="FI19708P1-RELATED"/>
    <property type="match status" value="1"/>
</dbReference>
<dbReference type="Pfam" id="PF07690">
    <property type="entry name" value="MFS_1"/>
    <property type="match status" value="1"/>
</dbReference>
<feature type="transmembrane region" description="Helical" evidence="5">
    <location>
        <begin position="333"/>
        <end position="352"/>
    </location>
</feature>
<dbReference type="PaxDb" id="273075-Ta0683"/>
<comment type="subcellular location">
    <subcellularLocation>
        <location evidence="1">Membrane</location>
        <topology evidence="1">Multi-pass membrane protein</topology>
    </subcellularLocation>
</comment>
<evidence type="ECO:0000256" key="1">
    <source>
        <dbReference type="ARBA" id="ARBA00004141"/>
    </source>
</evidence>
<dbReference type="RefSeq" id="WP_010901105.1">
    <property type="nucleotide sequence ID" value="NC_002578.1"/>
</dbReference>
<feature type="transmembrane region" description="Helical" evidence="5">
    <location>
        <begin position="425"/>
        <end position="444"/>
    </location>
</feature>
<accession>Q9HKB8</accession>
<name>Q9HKB8_THEAC</name>
<dbReference type="HOGENOM" id="CLU_001265_5_1_2"/>
<feature type="transmembrane region" description="Helical" evidence="5">
    <location>
        <begin position="294"/>
        <end position="312"/>
    </location>
</feature>
<dbReference type="EnsemblBacteria" id="CAC11821">
    <property type="protein sequence ID" value="CAC11821"/>
    <property type="gene ID" value="CAC11821"/>
</dbReference>
<dbReference type="Proteomes" id="UP000001024">
    <property type="component" value="Chromosome"/>
</dbReference>
<feature type="transmembrane region" description="Helical" evidence="5">
    <location>
        <begin position="393"/>
        <end position="413"/>
    </location>
</feature>
<dbReference type="GO" id="GO:0016020">
    <property type="term" value="C:membrane"/>
    <property type="evidence" value="ECO:0007669"/>
    <property type="project" value="UniProtKB-SubCell"/>
</dbReference>
<dbReference type="InterPro" id="IPR050382">
    <property type="entry name" value="MFS_Na/Anion_cotransporter"/>
</dbReference>
<dbReference type="AlphaFoldDB" id="Q9HKB8"/>
<gene>
    <name evidence="7" type="ordered locus">Ta0683</name>
</gene>
<feature type="transmembrane region" description="Helical" evidence="5">
    <location>
        <begin position="257"/>
        <end position="279"/>
    </location>
</feature>
<evidence type="ECO:0000313" key="8">
    <source>
        <dbReference type="Proteomes" id="UP000001024"/>
    </source>
</evidence>
<dbReference type="InParanoid" id="Q9HKB8"/>
<feature type="transmembrane region" description="Helical" evidence="5">
    <location>
        <begin position="19"/>
        <end position="36"/>
    </location>
</feature>
<protein>
    <recommendedName>
        <fullName evidence="6">Major facilitator superfamily (MFS) profile domain-containing protein</fullName>
    </recommendedName>
</protein>
<organism evidence="7 8">
    <name type="scientific">Thermoplasma acidophilum (strain ATCC 25905 / DSM 1728 / JCM 9062 / NBRC 15155 / AMRC-C165)</name>
    <dbReference type="NCBI Taxonomy" id="273075"/>
    <lineage>
        <taxon>Archaea</taxon>
        <taxon>Methanobacteriati</taxon>
        <taxon>Thermoplasmatota</taxon>
        <taxon>Thermoplasmata</taxon>
        <taxon>Thermoplasmatales</taxon>
        <taxon>Thermoplasmataceae</taxon>
        <taxon>Thermoplasma</taxon>
    </lineage>
</organism>
<dbReference type="eggNOG" id="arCOG00130">
    <property type="taxonomic scope" value="Archaea"/>
</dbReference>
<evidence type="ECO:0000259" key="6">
    <source>
        <dbReference type="PROSITE" id="PS50850"/>
    </source>
</evidence>
<keyword evidence="3 5" id="KW-1133">Transmembrane helix</keyword>
<evidence type="ECO:0000256" key="2">
    <source>
        <dbReference type="ARBA" id="ARBA00022692"/>
    </source>
</evidence>
<dbReference type="PANTHER" id="PTHR11662">
    <property type="entry name" value="SOLUTE CARRIER FAMILY 17"/>
    <property type="match status" value="1"/>
</dbReference>
<feature type="domain" description="Major facilitator superfamily (MFS) profile" evidence="6">
    <location>
        <begin position="23"/>
        <end position="448"/>
    </location>
</feature>
<dbReference type="InterPro" id="IPR011701">
    <property type="entry name" value="MFS"/>
</dbReference>
<proteinExistence type="predicted"/>
<dbReference type="Gene3D" id="1.20.1250.20">
    <property type="entry name" value="MFS general substrate transporter like domains"/>
    <property type="match status" value="2"/>
</dbReference>
<reference evidence="7 8" key="1">
    <citation type="journal article" date="2000" name="Nature">
        <title>The genome sequence of the thermoacidophilic scavenger Thermoplasma acidophilum.</title>
        <authorList>
            <person name="Ruepp A."/>
            <person name="Graml W."/>
            <person name="Santos-Martinez M.L."/>
            <person name="Koretke K.K."/>
            <person name="Volker C."/>
            <person name="Mewes H.W."/>
            <person name="Frishman D."/>
            <person name="Stocker S."/>
            <person name="Lupas A.N."/>
            <person name="Baumeister W."/>
        </authorList>
    </citation>
    <scope>NUCLEOTIDE SEQUENCE [LARGE SCALE GENOMIC DNA]</scope>
    <source>
        <strain evidence="8">ATCC 25905 / DSM 1728 / JCM 9062 / NBRC 15155 / AMRC-C165</strain>
    </source>
</reference>
<sequence length="470" mass="51618">MEEGKVVQVHKSETKKSQVRWVIVSLLFLAILFNYADREIWIVSEPAFAYSFGWSHSATALTATAVHNISLILFFWSLSYAIFNFPGGWIVDKLGLRKSMATMFAIWSVFTALTAATFNFISMVIVRVIMGAGEGPVWPINSKVVKGWANRYDESKSFTLAGAGQAVGPVIGLIAGGILVTMFGWPAAFILFGVLGLIFAAIWYFYVRDRPADDSKVNSEELAYIREGKTEEEKEEKVLPSGVSWKMAAKMIFGTQAGWGTFLVFLSFGYVLFTFLYWLPPLMFSTFAHTVEKSGLYSAAIDVALIAGFLGSGPFNDGLLRKFPDNKPLARRLGAIIPMVLMIIMVGLSYFTGKAHNLLGTAIFLGIGSGLMNLTVGSWAVNAVDLAPAGTSATVYGIYNGSLNLVGAFNSIIEGALFIKYGPVLAFTSSIIFMLMFLGGYLGLIRKKTWERAMAYKEQLSKEAYAYMKE</sequence>
<dbReference type="GO" id="GO:0022857">
    <property type="term" value="F:transmembrane transporter activity"/>
    <property type="evidence" value="ECO:0007669"/>
    <property type="project" value="InterPro"/>
</dbReference>